<dbReference type="AlphaFoldDB" id="A0AAJ0GIZ8"/>
<comment type="caution">
    <text evidence="1">The sequence shown here is derived from an EMBL/GenBank/DDBJ whole genome shotgun (WGS) entry which is preliminary data.</text>
</comment>
<proteinExistence type="predicted"/>
<organism evidence="1 2">
    <name type="scientific">Extremus antarcticus</name>
    <dbReference type="NCBI Taxonomy" id="702011"/>
    <lineage>
        <taxon>Eukaryota</taxon>
        <taxon>Fungi</taxon>
        <taxon>Dikarya</taxon>
        <taxon>Ascomycota</taxon>
        <taxon>Pezizomycotina</taxon>
        <taxon>Dothideomycetes</taxon>
        <taxon>Dothideomycetidae</taxon>
        <taxon>Mycosphaerellales</taxon>
        <taxon>Extremaceae</taxon>
        <taxon>Extremus</taxon>
    </lineage>
</organism>
<evidence type="ECO:0000313" key="2">
    <source>
        <dbReference type="Proteomes" id="UP001271007"/>
    </source>
</evidence>
<dbReference type="Proteomes" id="UP001271007">
    <property type="component" value="Unassembled WGS sequence"/>
</dbReference>
<accession>A0AAJ0GIZ8</accession>
<protein>
    <submittedName>
        <fullName evidence="1">Uncharacterized protein</fullName>
    </submittedName>
</protein>
<gene>
    <name evidence="1" type="ORF">LTR09_000081</name>
</gene>
<name>A0AAJ0GIZ8_9PEZI</name>
<evidence type="ECO:0000313" key="1">
    <source>
        <dbReference type="EMBL" id="KAK3058517.1"/>
    </source>
</evidence>
<sequence>MSTISASVASQTSNFFMLPEELRNQIYGDVVENNDTVSLRGDRLLYTPALSLVCHQIRNEYEEIYVDEAIESAGSFHIHSNNFVCKGPAIKQYRYDMRQLIEGKVLEPDRTGRSTRVCKVIVRWDPISFDVEYLKQTVRKLNWYYAPTYAFTKSVWPIFGQAIEEATQRYETDRLEKVK</sequence>
<keyword evidence="2" id="KW-1185">Reference proteome</keyword>
<dbReference type="EMBL" id="JAWDJX010000001">
    <property type="protein sequence ID" value="KAK3058517.1"/>
    <property type="molecule type" value="Genomic_DNA"/>
</dbReference>
<reference evidence="1" key="1">
    <citation type="submission" date="2023-04" db="EMBL/GenBank/DDBJ databases">
        <title>Black Yeasts Isolated from many extreme environments.</title>
        <authorList>
            <person name="Coleine C."/>
            <person name="Stajich J.E."/>
            <person name="Selbmann L."/>
        </authorList>
    </citation>
    <scope>NUCLEOTIDE SEQUENCE</scope>
    <source>
        <strain evidence="1">CCFEE 5312</strain>
    </source>
</reference>